<feature type="coiled-coil region" evidence="1">
    <location>
        <begin position="1"/>
        <end position="28"/>
    </location>
</feature>
<keyword evidence="3" id="KW-1185">Reference proteome</keyword>
<reference evidence="2" key="1">
    <citation type="submission" date="2019-03" db="EMBL/GenBank/DDBJ databases">
        <title>Improved annotation for the trematode Fasciola hepatica.</title>
        <authorList>
            <person name="Choi Y.-J."/>
            <person name="Martin J."/>
            <person name="Mitreva M."/>
        </authorList>
    </citation>
    <scope>NUCLEOTIDE SEQUENCE [LARGE SCALE GENOMIC DNA]</scope>
</reference>
<name>A0A4E0RPY7_FASHE</name>
<proteinExistence type="predicted"/>
<gene>
    <name evidence="2" type="ORF">D915_010467</name>
</gene>
<evidence type="ECO:0000313" key="2">
    <source>
        <dbReference type="EMBL" id="THD18902.1"/>
    </source>
</evidence>
<dbReference type="AlphaFoldDB" id="A0A4E0RPY7"/>
<organism evidence="2 3">
    <name type="scientific">Fasciola hepatica</name>
    <name type="common">Liver fluke</name>
    <dbReference type="NCBI Taxonomy" id="6192"/>
    <lineage>
        <taxon>Eukaryota</taxon>
        <taxon>Metazoa</taxon>
        <taxon>Spiralia</taxon>
        <taxon>Lophotrochozoa</taxon>
        <taxon>Platyhelminthes</taxon>
        <taxon>Trematoda</taxon>
        <taxon>Digenea</taxon>
        <taxon>Plagiorchiida</taxon>
        <taxon>Echinostomata</taxon>
        <taxon>Echinostomatoidea</taxon>
        <taxon>Fasciolidae</taxon>
        <taxon>Fasciola</taxon>
    </lineage>
</organism>
<evidence type="ECO:0000256" key="1">
    <source>
        <dbReference type="SAM" id="Coils"/>
    </source>
</evidence>
<keyword evidence="1" id="KW-0175">Coiled coil</keyword>
<evidence type="ECO:0000313" key="3">
    <source>
        <dbReference type="Proteomes" id="UP000230066"/>
    </source>
</evidence>
<dbReference type="Proteomes" id="UP000230066">
    <property type="component" value="Unassembled WGS sequence"/>
</dbReference>
<dbReference type="EMBL" id="JXXN02008055">
    <property type="protein sequence ID" value="THD18902.1"/>
    <property type="molecule type" value="Genomic_DNA"/>
</dbReference>
<accession>A0A4E0RPY7</accession>
<sequence length="122" mass="13429">MATGEKKLRQMEEEMNRFEAEIAHQVTVSIASSAPAAPTAPLTGGFAFPTATAFVPHQLRVTPAVPGKCLYEFFDYTFCLQFAHDGLGCDRPFTQAKCGFLIRALIQITMDDLLVGVVRLEF</sequence>
<protein>
    <submittedName>
        <fullName evidence="2">Uncharacterized protein</fullName>
    </submittedName>
</protein>
<comment type="caution">
    <text evidence="2">The sequence shown here is derived from an EMBL/GenBank/DDBJ whole genome shotgun (WGS) entry which is preliminary data.</text>
</comment>